<feature type="region of interest" description="Disordered" evidence="1">
    <location>
        <begin position="582"/>
        <end position="622"/>
    </location>
</feature>
<evidence type="ECO:0000313" key="2">
    <source>
        <dbReference type="Proteomes" id="UP000079169"/>
    </source>
</evidence>
<dbReference type="GeneID" id="103505551"/>
<proteinExistence type="predicted"/>
<feature type="compositionally biased region" description="Polar residues" evidence="1">
    <location>
        <begin position="1090"/>
        <end position="1101"/>
    </location>
</feature>
<accession>A0A3Q0IQR4</accession>
<feature type="compositionally biased region" description="Basic residues" evidence="1">
    <location>
        <begin position="871"/>
        <end position="885"/>
    </location>
</feature>
<feature type="compositionally biased region" description="Polar residues" evidence="1">
    <location>
        <begin position="1587"/>
        <end position="1608"/>
    </location>
</feature>
<feature type="region of interest" description="Disordered" evidence="1">
    <location>
        <begin position="82"/>
        <end position="101"/>
    </location>
</feature>
<feature type="compositionally biased region" description="Polar residues" evidence="1">
    <location>
        <begin position="645"/>
        <end position="655"/>
    </location>
</feature>
<feature type="compositionally biased region" description="Polar residues" evidence="1">
    <location>
        <begin position="1010"/>
        <end position="1025"/>
    </location>
</feature>
<dbReference type="CTD" id="42080"/>
<feature type="compositionally biased region" description="Basic and acidic residues" evidence="1">
    <location>
        <begin position="958"/>
        <end position="967"/>
    </location>
</feature>
<evidence type="ECO:0000313" key="3">
    <source>
        <dbReference type="RefSeq" id="XP_026676680.1"/>
    </source>
</evidence>
<feature type="compositionally biased region" description="Basic and acidic residues" evidence="1">
    <location>
        <begin position="929"/>
        <end position="951"/>
    </location>
</feature>
<feature type="compositionally biased region" description="Polar residues" evidence="1">
    <location>
        <begin position="1239"/>
        <end position="1249"/>
    </location>
</feature>
<feature type="compositionally biased region" description="Basic and acidic residues" evidence="1">
    <location>
        <begin position="1106"/>
        <end position="1117"/>
    </location>
</feature>
<feature type="compositionally biased region" description="Low complexity" evidence="1">
    <location>
        <begin position="754"/>
        <end position="765"/>
    </location>
</feature>
<feature type="compositionally biased region" description="Basic and acidic residues" evidence="1">
    <location>
        <begin position="844"/>
        <end position="868"/>
    </location>
</feature>
<feature type="compositionally biased region" description="Polar residues" evidence="1">
    <location>
        <begin position="1119"/>
        <end position="1131"/>
    </location>
</feature>
<dbReference type="STRING" id="121845.A0A3Q0IQR4"/>
<dbReference type="KEGG" id="dci:103505551"/>
<feature type="compositionally biased region" description="Basic and acidic residues" evidence="1">
    <location>
        <begin position="664"/>
        <end position="674"/>
    </location>
</feature>
<evidence type="ECO:0000256" key="1">
    <source>
        <dbReference type="SAM" id="MobiDB-lite"/>
    </source>
</evidence>
<feature type="compositionally biased region" description="Low complexity" evidence="1">
    <location>
        <begin position="369"/>
        <end position="378"/>
    </location>
</feature>
<feature type="region of interest" description="Disordered" evidence="1">
    <location>
        <begin position="1512"/>
        <end position="1539"/>
    </location>
</feature>
<feature type="compositionally biased region" description="Basic and acidic residues" evidence="1">
    <location>
        <begin position="1577"/>
        <end position="1586"/>
    </location>
</feature>
<organism evidence="2 3">
    <name type="scientific">Diaphorina citri</name>
    <name type="common">Asian citrus psyllid</name>
    <dbReference type="NCBI Taxonomy" id="121845"/>
    <lineage>
        <taxon>Eukaryota</taxon>
        <taxon>Metazoa</taxon>
        <taxon>Ecdysozoa</taxon>
        <taxon>Arthropoda</taxon>
        <taxon>Hexapoda</taxon>
        <taxon>Insecta</taxon>
        <taxon>Pterygota</taxon>
        <taxon>Neoptera</taxon>
        <taxon>Paraneoptera</taxon>
        <taxon>Hemiptera</taxon>
        <taxon>Sternorrhyncha</taxon>
        <taxon>Psylloidea</taxon>
        <taxon>Psyllidae</taxon>
        <taxon>Diaphorininae</taxon>
        <taxon>Diaphorina</taxon>
    </lineage>
</organism>
<feature type="compositionally biased region" description="Basic and acidic residues" evidence="1">
    <location>
        <begin position="896"/>
        <end position="915"/>
    </location>
</feature>
<feature type="region of interest" description="Disordered" evidence="1">
    <location>
        <begin position="749"/>
        <end position="792"/>
    </location>
</feature>
<dbReference type="PaxDb" id="121845-A0A3Q0IQR4"/>
<feature type="compositionally biased region" description="Basic and acidic residues" evidence="1">
    <location>
        <begin position="1132"/>
        <end position="1142"/>
    </location>
</feature>
<name>A0A3Q0IQR4_DIACI</name>
<protein>
    <submittedName>
        <fullName evidence="3">Uncharacterized protein LOC103505551</fullName>
    </submittedName>
</protein>
<feature type="compositionally biased region" description="Basic and acidic residues" evidence="1">
    <location>
        <begin position="1264"/>
        <end position="1279"/>
    </location>
</feature>
<feature type="region of interest" description="Disordered" evidence="1">
    <location>
        <begin position="207"/>
        <end position="231"/>
    </location>
</feature>
<dbReference type="Proteomes" id="UP000079169">
    <property type="component" value="Unplaced"/>
</dbReference>
<sequence>MSTPRPTLEKLLDPCIPTVPATCKPKKIHVLPRVECKKKLHEQGEKLTKPGDSIIKMKEEMITESYRRYMWKRLNVDKIKPQESVSPKPKQKVKCKRRTMPSDPHQQLDVLIRNIQIQNNMHKSENHVKWVDKDKFKPGRRGSKSGVVKCVLCRKRNAKSQSTATCCYKNECCQTKQSQALKTQSCQTQQCTCRRSSVGQSRLTCISRTDSSHKQNSQFKQTAKGNLSEKDRSQREICLEKSKKNMELSNASLCTQCRNKMRKGAVPSDGKLHKKPPVASETHLKQKHSTNLMPKPSLTGQMKQQHSSNMLYKKSSMLGSENQLKPKRLTNNVNKHMKGCGAYENKATVVNKNKRIVKEKGKLKKQANNRRNVNNTERNPARKISVCKYNDNSSTATIMGNPCSSDHNYYNMNEVPQYRKIRAVVIVNNRNPDEINGPEDNQERHPMYDGKEKINRLECNQHPNNRTSRRRGTCSAPCTTSTTQDVTKTLCRTYQDYRDRNRSKDGKNVSKVYEDQHEMCVCSSCRRRSHQNGTPCNTPTNQDVIKRNKTLCGDRNSSKDGKKLSKVYEDQHESCDCTSCRRKTHQNGTPCNTSTTKDVTMGSRRNKTLRGDRNSSKDGKNVSKVYKDQHEVCNCTSCKRRTHQSSTPCNTSNTKDGVKRHKTLHGERNSSKDGKKLSMVYEDQREMCNCKSCRRRSHQNGIPCNTPTTQDVTKRNKTLCGDRNSSKDGKKLSKVYEDQHEMCNCKSCRRRSHQNSTPSNTSTTQDVTMGSRKTKTLRGTSQDYYRDRNSSTDGKNLMVYDVVCSSEEKTRDMLTKRSRENEKIFDYTRSKTLKDTEEKFEVIREKDDRRNTNETPRNKLMKDGEKSKQSSGRKRVVPKFKKRPTKNPLRMNIMNDLEKEKSKEKLQSINEEHFSPKPGAKSKSKRHEKSGDIKQKKFDANHFHEEHEHNKKSPNMNKIHEVFRDSEETQTSGSTLEKINESIQEKDTGGSDLISERLSDITCERLSDITYESSSDQTIKTGGSDKSSERNDSDILSETGGSDTTCERLDSNQTSETDGSDTNERVGPNQTSETSGSNTNERCESDKTSECNCSDTPNATGGSDIRTCERNGSDETCVRGSSNTYETCGSDKTTERNGSDKTCVRGNSDTYETCVSNVTNVSDKTSYCNCSDTPNETGGSDIITCEKNGSGETSKRNGSDESCVRGGSDKSERCGSDKTIERNGSDETCVRGSSDTHETCVSNVTNGSDKTSERSSDQTSKSCSPDETKSKPIENERPQIRNQKNDTLGPKHKCVESESNVHEPSNVEPESTAAVQPERKLSLETTTSSMIPNLKEHRKKLKNRKREIQRCLKNKTIRPKPKPVSPKKLKFDKKFFGITDSDSSHAIHAIRSEYLLGTARMGRTFIQRLDINNTRVVEDNTAFNMVKPVVESHREVSQEPSQSLQRSSKSHNLLTRDTVQCDTKCSHIPIEIIRGRAEALQKMHTRKRLALDKMGKKIDDVYSMMSSLKLSPMSSRSRNAKRIVKYRPSPSPLLGKLVSKDNTQDGFEKHAKYEHSNTALPLKEAEANHVISNKPKQQGDDAHETNDTSNYETCDSKPGSTTMNEKNYNHTTRNIKSDETILHEISELDKLPELNRSVKHTTKLRKIISLKPTKTGNCQSKRVLEEVNALKSKELVKMMKKKYEMSGHKVCFKTPWESRCQKSK</sequence>
<keyword evidence="2" id="KW-1185">Reference proteome</keyword>
<reference evidence="3" key="1">
    <citation type="submission" date="2025-08" db="UniProtKB">
        <authorList>
            <consortium name="RefSeq"/>
        </authorList>
    </citation>
    <scope>IDENTIFICATION</scope>
</reference>
<feature type="compositionally biased region" description="Polar residues" evidence="1">
    <location>
        <begin position="1068"/>
        <end position="1080"/>
    </location>
</feature>
<feature type="compositionally biased region" description="Basic residues" evidence="1">
    <location>
        <begin position="89"/>
        <end position="99"/>
    </location>
</feature>
<feature type="compositionally biased region" description="Basic and acidic residues" evidence="1">
    <location>
        <begin position="609"/>
        <end position="622"/>
    </location>
</feature>
<feature type="compositionally biased region" description="Polar residues" evidence="1">
    <location>
        <begin position="586"/>
        <end position="598"/>
    </location>
</feature>
<gene>
    <name evidence="3" type="primary">LOC103505551</name>
</gene>
<feature type="compositionally biased region" description="Basic and acidic residues" evidence="1">
    <location>
        <begin position="978"/>
        <end position="1007"/>
    </location>
</feature>
<feature type="compositionally biased region" description="Polar residues" evidence="1">
    <location>
        <begin position="1034"/>
        <end position="1044"/>
    </location>
</feature>
<feature type="region of interest" description="Disordered" evidence="1">
    <location>
        <begin position="1172"/>
        <end position="1318"/>
    </location>
</feature>
<feature type="region of interest" description="Disordered" evidence="1">
    <location>
        <begin position="1572"/>
        <end position="1608"/>
    </location>
</feature>
<feature type="compositionally biased region" description="Polar residues" evidence="1">
    <location>
        <begin position="207"/>
        <end position="225"/>
    </location>
</feature>
<feature type="region of interest" description="Disordered" evidence="1">
    <location>
        <begin position="361"/>
        <end position="380"/>
    </location>
</feature>
<feature type="compositionally biased region" description="Basic and acidic residues" evidence="1">
    <location>
        <begin position="1193"/>
        <end position="1238"/>
    </location>
</feature>
<feature type="region of interest" description="Disordered" evidence="1">
    <location>
        <begin position="645"/>
        <end position="674"/>
    </location>
</feature>
<feature type="region of interest" description="Disordered" evidence="1">
    <location>
        <begin position="264"/>
        <end position="301"/>
    </location>
</feature>
<dbReference type="RefSeq" id="XP_026676680.1">
    <property type="nucleotide sequence ID" value="XM_026820879.1"/>
</dbReference>
<feature type="region of interest" description="Disordered" evidence="1">
    <location>
        <begin position="844"/>
        <end position="1142"/>
    </location>
</feature>